<dbReference type="SUPFAM" id="SSF88946">
    <property type="entry name" value="Sigma2 domain of RNA polymerase sigma factors"/>
    <property type="match status" value="1"/>
</dbReference>
<proteinExistence type="predicted"/>
<evidence type="ECO:0000256" key="1">
    <source>
        <dbReference type="SAM" id="MobiDB-lite"/>
    </source>
</evidence>
<dbReference type="Gene3D" id="1.10.1740.10">
    <property type="match status" value="1"/>
</dbReference>
<evidence type="ECO:0000313" key="2">
    <source>
        <dbReference type="EMBL" id="AHC28147.1"/>
    </source>
</evidence>
<keyword evidence="2" id="KW-0614">Plasmid</keyword>
<sequence>MAVASSSAGPRVAGGDQPGPRPQIAWRCDPMPKGIEVQALAVDLTAIYANQHARVLGIVGRTLRPEDRAAYVDDLAQDVWLMVWQYLLRGNEIRNASGLLAVFARRRVYAHYRSARVRREQATDPTSLALDRLCADLEAIA</sequence>
<dbReference type="GO" id="GO:0006352">
    <property type="term" value="P:DNA-templated transcription initiation"/>
    <property type="evidence" value="ECO:0007669"/>
    <property type="project" value="InterPro"/>
</dbReference>
<dbReference type="GO" id="GO:0003700">
    <property type="term" value="F:DNA-binding transcription factor activity"/>
    <property type="evidence" value="ECO:0007669"/>
    <property type="project" value="InterPro"/>
</dbReference>
<feature type="region of interest" description="Disordered" evidence="1">
    <location>
        <begin position="1"/>
        <end position="23"/>
    </location>
</feature>
<protein>
    <submittedName>
        <fullName evidence="2">Putative RNA polymerase sigma factor</fullName>
    </submittedName>
</protein>
<geneLocation type="plasmid" evidence="2">
    <name>pFP12</name>
</geneLocation>
<gene>
    <name evidence="2" type="ORF">pFP12.4</name>
</gene>
<dbReference type="AlphaFoldDB" id="V9QG70"/>
<reference evidence="2" key="1">
    <citation type="submission" date="2013-09" db="EMBL/GenBank/DDBJ databases">
        <title>Complete nucleotide sequence of Streptomyces linear plasmid pFP12.</title>
        <authorList>
            <person name="Chen Z."/>
            <person name="Fang P."/>
            <person name="Qin Z."/>
        </authorList>
    </citation>
    <scope>NUCLEOTIDE SEQUENCE</scope>
    <source>
        <strain evidence="2">F11</strain>
        <plasmid evidence="2">pFP12</plasmid>
    </source>
</reference>
<name>V9QG70_9ACTN</name>
<dbReference type="EMBL" id="KF652072">
    <property type="protein sequence ID" value="AHC28147.1"/>
    <property type="molecule type" value="Genomic_DNA"/>
</dbReference>
<accession>V9QG70</accession>
<organism evidence="2">
    <name type="scientific">Streptomyces sp. F11</name>
    <dbReference type="NCBI Taxonomy" id="319318"/>
    <lineage>
        <taxon>Bacteria</taxon>
        <taxon>Bacillati</taxon>
        <taxon>Actinomycetota</taxon>
        <taxon>Actinomycetes</taxon>
        <taxon>Kitasatosporales</taxon>
        <taxon>Streptomycetaceae</taxon>
        <taxon>Streptomyces</taxon>
    </lineage>
</organism>
<dbReference type="InterPro" id="IPR013325">
    <property type="entry name" value="RNA_pol_sigma_r2"/>
</dbReference>